<reference evidence="2 3" key="1">
    <citation type="submission" date="2018-11" db="EMBL/GenBank/DDBJ databases">
        <authorList>
            <consortium name="Pathogen Informatics"/>
        </authorList>
    </citation>
    <scope>NUCLEOTIDE SEQUENCE [LARGE SCALE GENOMIC DNA]</scope>
</reference>
<gene>
    <name evidence="2" type="ORF">CGOC_LOCUS487</name>
</gene>
<dbReference type="Proteomes" id="UP000271889">
    <property type="component" value="Unassembled WGS sequence"/>
</dbReference>
<sequence>LPPDPIILLSDSHKPFSRSVGKVCTVSTQVRVGINALYAVKALHDMGFIHRDLKPANMALGALDSEHSRLIHLFDFGLAREYVVRGKDGRTKLRRPRPIARFRQTKIFSENTFSTHH</sequence>
<dbReference type="PROSITE" id="PS50011">
    <property type="entry name" value="PROTEIN_KINASE_DOM"/>
    <property type="match status" value="1"/>
</dbReference>
<dbReference type="InterPro" id="IPR050235">
    <property type="entry name" value="CK1_Ser-Thr_kinase"/>
</dbReference>
<protein>
    <recommendedName>
        <fullName evidence="1">Protein kinase domain-containing protein</fullName>
    </recommendedName>
</protein>
<dbReference type="InterPro" id="IPR000719">
    <property type="entry name" value="Prot_kinase_dom"/>
</dbReference>
<dbReference type="AlphaFoldDB" id="A0A3P6RL10"/>
<dbReference type="InterPro" id="IPR011009">
    <property type="entry name" value="Kinase-like_dom_sf"/>
</dbReference>
<dbReference type="PANTHER" id="PTHR11909">
    <property type="entry name" value="CASEIN KINASE-RELATED"/>
    <property type="match status" value="1"/>
</dbReference>
<organism evidence="2 3">
    <name type="scientific">Cylicostephanus goldi</name>
    <name type="common">Nematode worm</name>
    <dbReference type="NCBI Taxonomy" id="71465"/>
    <lineage>
        <taxon>Eukaryota</taxon>
        <taxon>Metazoa</taxon>
        <taxon>Ecdysozoa</taxon>
        <taxon>Nematoda</taxon>
        <taxon>Chromadorea</taxon>
        <taxon>Rhabditida</taxon>
        <taxon>Rhabditina</taxon>
        <taxon>Rhabditomorpha</taxon>
        <taxon>Strongyloidea</taxon>
        <taxon>Strongylidae</taxon>
        <taxon>Cylicostephanus</taxon>
    </lineage>
</organism>
<dbReference type="EMBL" id="UYRV01000708">
    <property type="protein sequence ID" value="VDK45304.1"/>
    <property type="molecule type" value="Genomic_DNA"/>
</dbReference>
<dbReference type="Gene3D" id="1.10.510.10">
    <property type="entry name" value="Transferase(Phosphotransferase) domain 1"/>
    <property type="match status" value="1"/>
</dbReference>
<feature type="non-terminal residue" evidence="2">
    <location>
        <position position="1"/>
    </location>
</feature>
<dbReference type="GO" id="GO:0005524">
    <property type="term" value="F:ATP binding"/>
    <property type="evidence" value="ECO:0007669"/>
    <property type="project" value="InterPro"/>
</dbReference>
<evidence type="ECO:0000259" key="1">
    <source>
        <dbReference type="PROSITE" id="PS50011"/>
    </source>
</evidence>
<evidence type="ECO:0000313" key="2">
    <source>
        <dbReference type="EMBL" id="VDK45304.1"/>
    </source>
</evidence>
<keyword evidence="3" id="KW-1185">Reference proteome</keyword>
<evidence type="ECO:0000313" key="3">
    <source>
        <dbReference type="Proteomes" id="UP000271889"/>
    </source>
</evidence>
<name>A0A3P6RL10_CYLGO</name>
<dbReference type="SUPFAM" id="SSF56112">
    <property type="entry name" value="Protein kinase-like (PK-like)"/>
    <property type="match status" value="1"/>
</dbReference>
<dbReference type="GO" id="GO:0004672">
    <property type="term" value="F:protein kinase activity"/>
    <property type="evidence" value="ECO:0007669"/>
    <property type="project" value="InterPro"/>
</dbReference>
<accession>A0A3P6RL10</accession>
<proteinExistence type="predicted"/>
<dbReference type="Pfam" id="PF00069">
    <property type="entry name" value="Pkinase"/>
    <property type="match status" value="1"/>
</dbReference>
<feature type="domain" description="Protein kinase" evidence="1">
    <location>
        <begin position="1"/>
        <end position="117"/>
    </location>
</feature>
<dbReference type="OrthoDB" id="5979581at2759"/>